<protein>
    <submittedName>
        <fullName evidence="1">Uncharacterized protein</fullName>
    </submittedName>
</protein>
<keyword evidence="2" id="KW-1185">Reference proteome</keyword>
<name>A0A1C3N5T5_9ACTN</name>
<accession>A0A1C3N5T5</accession>
<proteinExistence type="predicted"/>
<gene>
    <name evidence="1" type="ORF">GA0070620_3437</name>
</gene>
<dbReference type="STRING" id="307121.GA0070620_3437"/>
<sequence length="154" mass="17175">MTTTTTINFDLLDAAIEDAANEAHGFKHRQGEWLDVVDPFADMDEPTACGTAMCLAGFAAVRAGAEIPKPQWNSACQEWEMPYWDLDPETGRLDEDGVTVARFARERLGLDEDQADALFSGSNTLPDLRAMRDHLREYPDATYGDLMAVRYNNL</sequence>
<evidence type="ECO:0000313" key="1">
    <source>
        <dbReference type="EMBL" id="SBV27906.1"/>
    </source>
</evidence>
<dbReference type="RefSeq" id="WP_091592097.1">
    <property type="nucleotide sequence ID" value="NZ_JBHRWG010000004.1"/>
</dbReference>
<evidence type="ECO:0000313" key="2">
    <source>
        <dbReference type="Proteomes" id="UP000199393"/>
    </source>
</evidence>
<dbReference type="AlphaFoldDB" id="A0A1C3N5T5"/>
<dbReference type="Proteomes" id="UP000199393">
    <property type="component" value="Chromosome I"/>
</dbReference>
<dbReference type="EMBL" id="LT598496">
    <property type="protein sequence ID" value="SBV27906.1"/>
    <property type="molecule type" value="Genomic_DNA"/>
</dbReference>
<organism evidence="1 2">
    <name type="scientific">Micromonospora krabiensis</name>
    <dbReference type="NCBI Taxonomy" id="307121"/>
    <lineage>
        <taxon>Bacteria</taxon>
        <taxon>Bacillati</taxon>
        <taxon>Actinomycetota</taxon>
        <taxon>Actinomycetes</taxon>
        <taxon>Micromonosporales</taxon>
        <taxon>Micromonosporaceae</taxon>
        <taxon>Micromonospora</taxon>
    </lineage>
</organism>
<reference evidence="2" key="1">
    <citation type="submission" date="2016-06" db="EMBL/GenBank/DDBJ databases">
        <authorList>
            <person name="Varghese N."/>
            <person name="Submissions Spin"/>
        </authorList>
    </citation>
    <scope>NUCLEOTIDE SEQUENCE [LARGE SCALE GENOMIC DNA]</scope>
    <source>
        <strain evidence="2">DSM 45344</strain>
    </source>
</reference>
<dbReference type="OrthoDB" id="4274942at2"/>